<dbReference type="InterPro" id="IPR001841">
    <property type="entry name" value="Znf_RING"/>
</dbReference>
<dbReference type="Gene3D" id="3.30.160.60">
    <property type="entry name" value="Classic Zinc Finger"/>
    <property type="match status" value="1"/>
</dbReference>
<dbReference type="EMBL" id="JAPTMU010000022">
    <property type="protein sequence ID" value="KAJ4924847.1"/>
    <property type="molecule type" value="Genomic_DNA"/>
</dbReference>
<dbReference type="CDD" id="cd19769">
    <property type="entry name" value="Bbox2_TRIM16-like"/>
    <property type="match status" value="1"/>
</dbReference>
<gene>
    <name evidence="7" type="ORF">JOQ06_003797</name>
</gene>
<sequence length="199" mass="22386">MATASSLLSEEKFLCSVCLQVFTKPVTTPCGHNFCSACIHKYWDGSAICQCPLCKRTFSQRPELHVNTFVSELAAELKTMCKVHNKITELYCRTDQACVCVLCMKTHHKSHDVVPIEEEFEVVMAIKDETMANFKQMIQSRSEKIAEIESSVDVSQKEAEREKEASVQVFSDLISSLQRNQAELVEGIEESCSPSHATR</sequence>
<organism evidence="7 8">
    <name type="scientific">Pogonophryne albipinna</name>
    <dbReference type="NCBI Taxonomy" id="1090488"/>
    <lineage>
        <taxon>Eukaryota</taxon>
        <taxon>Metazoa</taxon>
        <taxon>Chordata</taxon>
        <taxon>Craniata</taxon>
        <taxon>Vertebrata</taxon>
        <taxon>Euteleostomi</taxon>
        <taxon>Actinopterygii</taxon>
        <taxon>Neopterygii</taxon>
        <taxon>Teleostei</taxon>
        <taxon>Neoteleostei</taxon>
        <taxon>Acanthomorphata</taxon>
        <taxon>Eupercaria</taxon>
        <taxon>Perciformes</taxon>
        <taxon>Notothenioidei</taxon>
        <taxon>Pogonophryne</taxon>
    </lineage>
</organism>
<evidence type="ECO:0000313" key="8">
    <source>
        <dbReference type="Proteomes" id="UP001219934"/>
    </source>
</evidence>
<dbReference type="PANTHER" id="PTHR25465">
    <property type="entry name" value="B-BOX DOMAIN CONTAINING"/>
    <property type="match status" value="1"/>
</dbReference>
<protein>
    <submittedName>
        <fullName evidence="7">Uncharacterized protein</fullName>
    </submittedName>
</protein>
<dbReference type="PROSITE" id="PS50089">
    <property type="entry name" value="ZF_RING_2"/>
    <property type="match status" value="1"/>
</dbReference>
<evidence type="ECO:0000256" key="4">
    <source>
        <dbReference type="PROSITE-ProRule" id="PRU00024"/>
    </source>
</evidence>
<feature type="domain" description="B box-type" evidence="6">
    <location>
        <begin position="76"/>
        <end position="116"/>
    </location>
</feature>
<dbReference type="PROSITE" id="PS50119">
    <property type="entry name" value="ZF_BBOX"/>
    <property type="match status" value="1"/>
</dbReference>
<dbReference type="PROSITE" id="PS00518">
    <property type="entry name" value="ZF_RING_1"/>
    <property type="match status" value="1"/>
</dbReference>
<dbReference type="AlphaFoldDB" id="A0AAD6AHM0"/>
<dbReference type="Gene3D" id="3.30.40.10">
    <property type="entry name" value="Zinc/RING finger domain, C3HC4 (zinc finger)"/>
    <property type="match status" value="1"/>
</dbReference>
<dbReference type="SMART" id="SM00336">
    <property type="entry name" value="BBOX"/>
    <property type="match status" value="1"/>
</dbReference>
<dbReference type="InterPro" id="IPR000315">
    <property type="entry name" value="Znf_B-box"/>
</dbReference>
<dbReference type="PANTHER" id="PTHR25465:SF32">
    <property type="entry name" value="BLOODTHIRSTY-RELATED GENE FAMILY, MEMBER 16 ISOFORM X1-RELATED"/>
    <property type="match status" value="1"/>
</dbReference>
<dbReference type="SUPFAM" id="SSF57850">
    <property type="entry name" value="RING/U-box"/>
    <property type="match status" value="1"/>
</dbReference>
<comment type="caution">
    <text evidence="7">The sequence shown here is derived from an EMBL/GenBank/DDBJ whole genome shotgun (WGS) entry which is preliminary data.</text>
</comment>
<dbReference type="Pfam" id="PF13445">
    <property type="entry name" value="zf-RING_UBOX"/>
    <property type="match status" value="1"/>
</dbReference>
<dbReference type="InterPro" id="IPR017907">
    <property type="entry name" value="Znf_RING_CS"/>
</dbReference>
<dbReference type="InterPro" id="IPR051051">
    <property type="entry name" value="E3_ubiq-ligase_TRIM/RNF"/>
</dbReference>
<dbReference type="Proteomes" id="UP001219934">
    <property type="component" value="Unassembled WGS sequence"/>
</dbReference>
<dbReference type="GO" id="GO:0008270">
    <property type="term" value="F:zinc ion binding"/>
    <property type="evidence" value="ECO:0007669"/>
    <property type="project" value="UniProtKB-KW"/>
</dbReference>
<dbReference type="Pfam" id="PF25600">
    <property type="entry name" value="TRIM_CC"/>
    <property type="match status" value="1"/>
</dbReference>
<dbReference type="SMART" id="SM00184">
    <property type="entry name" value="RING"/>
    <property type="match status" value="1"/>
</dbReference>
<proteinExistence type="predicted"/>
<evidence type="ECO:0000259" key="6">
    <source>
        <dbReference type="PROSITE" id="PS50119"/>
    </source>
</evidence>
<evidence type="ECO:0000256" key="2">
    <source>
        <dbReference type="ARBA" id="ARBA00022771"/>
    </source>
</evidence>
<dbReference type="SUPFAM" id="SSF57845">
    <property type="entry name" value="B-box zinc-binding domain"/>
    <property type="match status" value="1"/>
</dbReference>
<keyword evidence="3" id="KW-0862">Zinc</keyword>
<dbReference type="Pfam" id="PF00643">
    <property type="entry name" value="zf-B_box"/>
    <property type="match status" value="1"/>
</dbReference>
<evidence type="ECO:0000256" key="3">
    <source>
        <dbReference type="ARBA" id="ARBA00022833"/>
    </source>
</evidence>
<feature type="domain" description="RING-type" evidence="5">
    <location>
        <begin position="15"/>
        <end position="55"/>
    </location>
</feature>
<dbReference type="InterPro" id="IPR058030">
    <property type="entry name" value="TRIM8/14/16/25/29/45/65_CC"/>
</dbReference>
<dbReference type="InterPro" id="IPR013083">
    <property type="entry name" value="Znf_RING/FYVE/PHD"/>
</dbReference>
<evidence type="ECO:0000259" key="5">
    <source>
        <dbReference type="PROSITE" id="PS50089"/>
    </source>
</evidence>
<reference evidence="7" key="1">
    <citation type="submission" date="2022-11" db="EMBL/GenBank/DDBJ databases">
        <title>Chromosome-level genome of Pogonophryne albipinna.</title>
        <authorList>
            <person name="Jo E."/>
        </authorList>
    </citation>
    <scope>NUCLEOTIDE SEQUENCE</scope>
    <source>
        <strain evidence="7">SGF0006</strain>
        <tissue evidence="7">Muscle</tissue>
    </source>
</reference>
<keyword evidence="8" id="KW-1185">Reference proteome</keyword>
<evidence type="ECO:0000313" key="7">
    <source>
        <dbReference type="EMBL" id="KAJ4924847.1"/>
    </source>
</evidence>
<keyword evidence="1" id="KW-0479">Metal-binding</keyword>
<keyword evidence="2 4" id="KW-0863">Zinc-finger</keyword>
<dbReference type="InterPro" id="IPR027370">
    <property type="entry name" value="Znf-RING_euk"/>
</dbReference>
<evidence type="ECO:0000256" key="1">
    <source>
        <dbReference type="ARBA" id="ARBA00022723"/>
    </source>
</evidence>
<accession>A0AAD6AHM0</accession>
<name>A0AAD6AHM0_9TELE</name>